<evidence type="ECO:0000313" key="1">
    <source>
        <dbReference type="EMBL" id="PQA91838.1"/>
    </source>
</evidence>
<dbReference type="EMBL" id="FTOJ01000003">
    <property type="protein sequence ID" value="SIS76378.1"/>
    <property type="molecule type" value="Genomic_DNA"/>
</dbReference>
<dbReference type="SUPFAM" id="SSF55961">
    <property type="entry name" value="Bet v1-like"/>
    <property type="match status" value="1"/>
</dbReference>
<dbReference type="InterPro" id="IPR023393">
    <property type="entry name" value="START-like_dom_sf"/>
</dbReference>
<dbReference type="RefSeq" id="WP_076450894.1">
    <property type="nucleotide sequence ID" value="NZ_FTOJ01000003.1"/>
</dbReference>
<gene>
    <name evidence="1" type="ORF">B0A70_12150</name>
    <name evidence="2" type="ORF">SAMN05421796_10323</name>
</gene>
<dbReference type="CDD" id="cd07820">
    <property type="entry name" value="SRPBCC_3"/>
    <property type="match status" value="1"/>
</dbReference>
<reference evidence="1 4" key="1">
    <citation type="submission" date="2016-11" db="EMBL/GenBank/DDBJ databases">
        <title>Whole genomes of Flavobacteriaceae.</title>
        <authorList>
            <person name="Stine C."/>
            <person name="Li C."/>
            <person name="Tadesse D."/>
        </authorList>
    </citation>
    <scope>NUCLEOTIDE SEQUENCE [LARGE SCALE GENOMIC DNA]</scope>
    <source>
        <strain evidence="1 4">DSM 21068</strain>
    </source>
</reference>
<organism evidence="2 3">
    <name type="scientific">Chryseobacterium piscicola</name>
    <dbReference type="NCBI Taxonomy" id="551459"/>
    <lineage>
        <taxon>Bacteria</taxon>
        <taxon>Pseudomonadati</taxon>
        <taxon>Bacteroidota</taxon>
        <taxon>Flavobacteriia</taxon>
        <taxon>Flavobacteriales</taxon>
        <taxon>Weeksellaceae</taxon>
        <taxon>Chryseobacterium group</taxon>
        <taxon>Chryseobacterium</taxon>
    </lineage>
</organism>
<keyword evidence="4" id="KW-1185">Reference proteome</keyword>
<dbReference type="OrthoDB" id="9793552at2"/>
<evidence type="ECO:0000313" key="2">
    <source>
        <dbReference type="EMBL" id="SIS76378.1"/>
    </source>
</evidence>
<evidence type="ECO:0000313" key="4">
    <source>
        <dbReference type="Proteomes" id="UP000238314"/>
    </source>
</evidence>
<accession>A0A1N7LRC1</accession>
<dbReference type="EMBL" id="MUGO01000018">
    <property type="protein sequence ID" value="PQA91838.1"/>
    <property type="molecule type" value="Genomic_DNA"/>
</dbReference>
<evidence type="ECO:0000313" key="3">
    <source>
        <dbReference type="Proteomes" id="UP000186246"/>
    </source>
</evidence>
<sequence>MIHTLQRTQQLHCDLSTAWKFFSSAKNLTEITPNDMKFVVLTDLKDEEIYKGMLIDYYVSPLFGLKLRWQTEITQVEKEKSFTDFQKKGPFKLWNHHHEFVENENGVLMTDTVNYELPLGILGELAHKILVKNKLENIFNYRNSILESKFNKK</sequence>
<dbReference type="Gene3D" id="3.30.530.20">
    <property type="match status" value="1"/>
</dbReference>
<dbReference type="Proteomes" id="UP000186246">
    <property type="component" value="Unassembled WGS sequence"/>
</dbReference>
<dbReference type="Proteomes" id="UP000238314">
    <property type="component" value="Unassembled WGS sequence"/>
</dbReference>
<proteinExistence type="predicted"/>
<reference evidence="3" key="3">
    <citation type="submission" date="2017-01" db="EMBL/GenBank/DDBJ databases">
        <authorList>
            <person name="Varghese N."/>
            <person name="Submissions S."/>
        </authorList>
    </citation>
    <scope>NUCLEOTIDE SEQUENCE [LARGE SCALE GENOMIC DNA]</scope>
    <source>
        <strain evidence="3">DSM 21068</strain>
    </source>
</reference>
<dbReference type="STRING" id="551459.SAMN05421796_10323"/>
<reference evidence="2" key="2">
    <citation type="submission" date="2017-01" db="EMBL/GenBank/DDBJ databases">
        <authorList>
            <person name="Mah S.A."/>
            <person name="Swanson W.J."/>
            <person name="Moy G.W."/>
            <person name="Vacquier V.D."/>
        </authorList>
    </citation>
    <scope>NUCLEOTIDE SEQUENCE [LARGE SCALE GENOMIC DNA]</scope>
    <source>
        <strain evidence="2">DSM 21068</strain>
    </source>
</reference>
<protein>
    <submittedName>
        <fullName evidence="2">Ligand-binding SRPBCC domain-containing protein</fullName>
    </submittedName>
</protein>
<name>A0A1N7LRC1_9FLAO</name>
<dbReference type="AlphaFoldDB" id="A0A1N7LRC1"/>